<dbReference type="STRING" id="1344003.SAMN05445060_3895"/>
<feature type="transmembrane region" description="Helical" evidence="1">
    <location>
        <begin position="219"/>
        <end position="238"/>
    </location>
</feature>
<evidence type="ECO:0000313" key="2">
    <source>
        <dbReference type="EMBL" id="SIS22098.1"/>
    </source>
</evidence>
<feature type="transmembrane region" description="Helical" evidence="1">
    <location>
        <begin position="245"/>
        <end position="261"/>
    </location>
</feature>
<protein>
    <submittedName>
        <fullName evidence="2">Uncharacterized protein</fullName>
    </submittedName>
</protein>
<accession>A0A1N7HBP2</accession>
<feature type="transmembrane region" description="Helical" evidence="1">
    <location>
        <begin position="290"/>
        <end position="307"/>
    </location>
</feature>
<dbReference type="EMBL" id="FTNT01000014">
    <property type="protein sequence ID" value="SIS22098.1"/>
    <property type="molecule type" value="Genomic_DNA"/>
</dbReference>
<organism evidence="2 3">
    <name type="scientific">Williamsia sterculiae</name>
    <dbReference type="NCBI Taxonomy" id="1344003"/>
    <lineage>
        <taxon>Bacteria</taxon>
        <taxon>Bacillati</taxon>
        <taxon>Actinomycetota</taxon>
        <taxon>Actinomycetes</taxon>
        <taxon>Mycobacteriales</taxon>
        <taxon>Nocardiaceae</taxon>
        <taxon>Williamsia</taxon>
    </lineage>
</organism>
<dbReference type="AlphaFoldDB" id="A0A1N7HBP2"/>
<evidence type="ECO:0000313" key="3">
    <source>
        <dbReference type="Proteomes" id="UP000186218"/>
    </source>
</evidence>
<feature type="transmembrane region" description="Helical" evidence="1">
    <location>
        <begin position="153"/>
        <end position="180"/>
    </location>
</feature>
<sequence length="531" mass="56680">MNATDILNRPSRFDQLRRLPLLQLLVAAIATGLLWAFSPTLGDLQAAIAREEAARSGVGIGYWFGWYGGVSPGSYSLIVPALSAAVGSLALLCLATFAIAALAHPVSRRAAHPTALSWAIVVAAILNMMSGRVTFAVGAAFALAALLLMQRRYAFGCAAVLLISGLASPLAPAFVGLAVVPFLIHRGTRGRAVWTVTVGAVLGVAVPFVLFGAPGAQGFPWTTLFWCLLIAAGAVVALTETPSRWIPWLAAVAVLVIFSFPNGVGSNISRFFCLVLPCVCLYFSRRSPRVLALALVPALVYAMFVAVTDQVAVADAGDTAQDYGPLKSRLLATDDLDNHRVEMVDGGTHAGSHLLGSTVKLARGWENQSDSRYNPIFYVPGALTPDTYRDWLRENAVGYVAVSSDPLRQLKKEAALVNTGLPYLTKTWSNRDWTLYRLADARPIVPPPVRLVTDSPSRLVVDIPAGGPYPMQIRPNRYLVARNVADPSISACVAETPQGWITIRALTPGQYTLEGTISVRGVLAEQPPVCG</sequence>
<keyword evidence="1" id="KW-0812">Transmembrane</keyword>
<name>A0A1N7HBP2_9NOCA</name>
<keyword evidence="1" id="KW-0472">Membrane</keyword>
<dbReference type="RefSeq" id="WP_076482696.1">
    <property type="nucleotide sequence ID" value="NZ_FTNT01000014.1"/>
</dbReference>
<dbReference type="Proteomes" id="UP000186218">
    <property type="component" value="Unassembled WGS sequence"/>
</dbReference>
<feature type="transmembrane region" description="Helical" evidence="1">
    <location>
        <begin position="267"/>
        <end position="283"/>
    </location>
</feature>
<feature type="transmembrane region" description="Helical" evidence="1">
    <location>
        <begin position="192"/>
        <end position="213"/>
    </location>
</feature>
<evidence type="ECO:0000256" key="1">
    <source>
        <dbReference type="SAM" id="Phobius"/>
    </source>
</evidence>
<gene>
    <name evidence="2" type="ORF">SAMN05445060_3895</name>
</gene>
<reference evidence="2 3" key="1">
    <citation type="submission" date="2017-01" db="EMBL/GenBank/DDBJ databases">
        <authorList>
            <person name="Mah S.A."/>
            <person name="Swanson W.J."/>
            <person name="Moy G.W."/>
            <person name="Vacquier V.D."/>
        </authorList>
    </citation>
    <scope>NUCLEOTIDE SEQUENCE [LARGE SCALE GENOMIC DNA]</scope>
    <source>
        <strain evidence="2 3">CPCC 203464</strain>
    </source>
</reference>
<proteinExistence type="predicted"/>
<feature type="transmembrane region" description="Helical" evidence="1">
    <location>
        <begin position="115"/>
        <end position="147"/>
    </location>
</feature>
<feature type="transmembrane region" description="Helical" evidence="1">
    <location>
        <begin position="21"/>
        <end position="38"/>
    </location>
</feature>
<feature type="transmembrane region" description="Helical" evidence="1">
    <location>
        <begin position="77"/>
        <end position="103"/>
    </location>
</feature>
<keyword evidence="3" id="KW-1185">Reference proteome</keyword>
<keyword evidence="1" id="KW-1133">Transmembrane helix</keyword>